<name>A0A4V1LGG7_9BACI</name>
<dbReference type="Pfam" id="PF02566">
    <property type="entry name" value="OsmC"/>
    <property type="match status" value="1"/>
</dbReference>
<dbReference type="AlphaFoldDB" id="A0A4V1LGG7"/>
<sequence length="146" mass="15865">MSTQLTVNITGVGEGMKTEVKAKQFDFIIDEPPSFGGKDEGPDPLSVLLGSLISCKNVLINLVAKEMGFQLAGVAYEADGNLDLRGLMGDPSVRTYFETVSLKVVVDTEEPEERLAELQEKAEARCPVFQTLSAAGVELNTEWLKK</sequence>
<gene>
    <name evidence="1" type="ORF">DS745_10425</name>
</gene>
<dbReference type="Proteomes" id="UP000290649">
    <property type="component" value="Unassembled WGS sequence"/>
</dbReference>
<dbReference type="RefSeq" id="WP_129078185.1">
    <property type="nucleotide sequence ID" value="NZ_QOUX01000033.1"/>
</dbReference>
<dbReference type="InterPro" id="IPR036102">
    <property type="entry name" value="OsmC/Ohrsf"/>
</dbReference>
<evidence type="ECO:0000313" key="2">
    <source>
        <dbReference type="Proteomes" id="UP000290649"/>
    </source>
</evidence>
<keyword evidence="2" id="KW-1185">Reference proteome</keyword>
<comment type="caution">
    <text evidence="1">The sequence shown here is derived from an EMBL/GenBank/DDBJ whole genome shotgun (WGS) entry which is preliminary data.</text>
</comment>
<dbReference type="InterPro" id="IPR003718">
    <property type="entry name" value="OsmC/Ohr_fam"/>
</dbReference>
<reference evidence="1 2" key="1">
    <citation type="journal article" date="2019" name="Int. J. Syst. Evol. Microbiol.">
        <title>Anaerobacillus alkaliphilus sp. nov., a novel alkaliphilic and moderately halophilic bacterium.</title>
        <authorList>
            <person name="Borsodi A.K."/>
            <person name="Aszalos J.M."/>
            <person name="Bihari P."/>
            <person name="Nagy I."/>
            <person name="Schumann P."/>
            <person name="Sproer C."/>
            <person name="Kovacs A.L."/>
            <person name="Boka K."/>
            <person name="Dobosy P."/>
            <person name="Ovari M."/>
            <person name="Szili-Kovacs T."/>
            <person name="Toth E."/>
        </authorList>
    </citation>
    <scope>NUCLEOTIDE SEQUENCE [LARGE SCALE GENOMIC DNA]</scope>
    <source>
        <strain evidence="1 2">B16-10</strain>
    </source>
</reference>
<proteinExistence type="predicted"/>
<dbReference type="EMBL" id="QOUX01000033">
    <property type="protein sequence ID" value="RXJ01345.1"/>
    <property type="molecule type" value="Genomic_DNA"/>
</dbReference>
<dbReference type="SUPFAM" id="SSF82784">
    <property type="entry name" value="OsmC-like"/>
    <property type="match status" value="1"/>
</dbReference>
<dbReference type="Gene3D" id="3.30.300.20">
    <property type="match status" value="1"/>
</dbReference>
<evidence type="ECO:0000313" key="1">
    <source>
        <dbReference type="EMBL" id="RXJ01345.1"/>
    </source>
</evidence>
<organism evidence="1 2">
    <name type="scientific">Anaerobacillus alkaliphilus</name>
    <dbReference type="NCBI Taxonomy" id="1548597"/>
    <lineage>
        <taxon>Bacteria</taxon>
        <taxon>Bacillati</taxon>
        <taxon>Bacillota</taxon>
        <taxon>Bacilli</taxon>
        <taxon>Bacillales</taxon>
        <taxon>Bacillaceae</taxon>
        <taxon>Anaerobacillus</taxon>
    </lineage>
</organism>
<dbReference type="PANTHER" id="PTHR35368">
    <property type="entry name" value="HYDROPEROXIDE REDUCTASE"/>
    <property type="match status" value="1"/>
</dbReference>
<dbReference type="OrthoDB" id="1433018at2"/>
<dbReference type="InterPro" id="IPR015946">
    <property type="entry name" value="KH_dom-like_a/b"/>
</dbReference>
<protein>
    <submittedName>
        <fullName evidence="1">OsmC family peroxiredoxin</fullName>
    </submittedName>
</protein>
<dbReference type="InterPro" id="IPR052924">
    <property type="entry name" value="OsmC/Ohr_hydroprdx_reductase"/>
</dbReference>
<accession>A0A4V1LGG7</accession>
<dbReference type="PANTHER" id="PTHR35368:SF1">
    <property type="entry name" value="HYDROPEROXIDE REDUCTASE"/>
    <property type="match status" value="1"/>
</dbReference>